<evidence type="ECO:0000313" key="1">
    <source>
        <dbReference type="EMBL" id="PKU80664.1"/>
    </source>
</evidence>
<name>A0A2I0WYC6_9ASPA</name>
<reference evidence="1 2" key="1">
    <citation type="journal article" date="2016" name="Sci. Rep.">
        <title>The Dendrobium catenatum Lindl. genome sequence provides insights into polysaccharide synthase, floral development and adaptive evolution.</title>
        <authorList>
            <person name="Zhang G.Q."/>
            <person name="Xu Q."/>
            <person name="Bian C."/>
            <person name="Tsai W.C."/>
            <person name="Yeh C.M."/>
            <person name="Liu K.W."/>
            <person name="Yoshida K."/>
            <person name="Zhang L.S."/>
            <person name="Chang S.B."/>
            <person name="Chen F."/>
            <person name="Shi Y."/>
            <person name="Su Y.Y."/>
            <person name="Zhang Y.Q."/>
            <person name="Chen L.J."/>
            <person name="Yin Y."/>
            <person name="Lin M."/>
            <person name="Huang H."/>
            <person name="Deng H."/>
            <person name="Wang Z.W."/>
            <person name="Zhu S.L."/>
            <person name="Zhao X."/>
            <person name="Deng C."/>
            <person name="Niu S.C."/>
            <person name="Huang J."/>
            <person name="Wang M."/>
            <person name="Liu G.H."/>
            <person name="Yang H.J."/>
            <person name="Xiao X.J."/>
            <person name="Hsiao Y.Y."/>
            <person name="Wu W.L."/>
            <person name="Chen Y.Y."/>
            <person name="Mitsuda N."/>
            <person name="Ohme-Takagi M."/>
            <person name="Luo Y.B."/>
            <person name="Van de Peer Y."/>
            <person name="Liu Z.J."/>
        </authorList>
    </citation>
    <scope>NUCLEOTIDE SEQUENCE [LARGE SCALE GENOMIC DNA]</scope>
    <source>
        <tissue evidence="1">The whole plant</tissue>
    </source>
</reference>
<keyword evidence="2" id="KW-1185">Reference proteome</keyword>
<proteinExistence type="predicted"/>
<sequence length="116" mass="12774">MENTWVDRDELQRVDPDLLEWTARSCCRNPCTAVRSSPKDSKYPFGGEGKIVEEPEKRRLGKNSRFEIQISNLEHAGGRSGQLGRLPAKWPAGAVRVAGGWTPRGGGNGARRILCG</sequence>
<organism evidence="1 2">
    <name type="scientific">Dendrobium catenatum</name>
    <dbReference type="NCBI Taxonomy" id="906689"/>
    <lineage>
        <taxon>Eukaryota</taxon>
        <taxon>Viridiplantae</taxon>
        <taxon>Streptophyta</taxon>
        <taxon>Embryophyta</taxon>
        <taxon>Tracheophyta</taxon>
        <taxon>Spermatophyta</taxon>
        <taxon>Magnoliopsida</taxon>
        <taxon>Liliopsida</taxon>
        <taxon>Asparagales</taxon>
        <taxon>Orchidaceae</taxon>
        <taxon>Epidendroideae</taxon>
        <taxon>Malaxideae</taxon>
        <taxon>Dendrobiinae</taxon>
        <taxon>Dendrobium</taxon>
    </lineage>
</organism>
<dbReference type="AlphaFoldDB" id="A0A2I0WYC6"/>
<dbReference type="EMBL" id="KZ502322">
    <property type="protein sequence ID" value="PKU80664.1"/>
    <property type="molecule type" value="Genomic_DNA"/>
</dbReference>
<protein>
    <submittedName>
        <fullName evidence="1">Uncharacterized protein</fullName>
    </submittedName>
</protein>
<dbReference type="Proteomes" id="UP000233837">
    <property type="component" value="Unassembled WGS sequence"/>
</dbReference>
<gene>
    <name evidence="1" type="ORF">MA16_Dca012422</name>
</gene>
<evidence type="ECO:0000313" key="2">
    <source>
        <dbReference type="Proteomes" id="UP000233837"/>
    </source>
</evidence>
<accession>A0A2I0WYC6</accession>
<reference evidence="1 2" key="2">
    <citation type="journal article" date="2017" name="Nature">
        <title>The Apostasia genome and the evolution of orchids.</title>
        <authorList>
            <person name="Zhang G.Q."/>
            <person name="Liu K.W."/>
            <person name="Li Z."/>
            <person name="Lohaus R."/>
            <person name="Hsiao Y.Y."/>
            <person name="Niu S.C."/>
            <person name="Wang J.Y."/>
            <person name="Lin Y.C."/>
            <person name="Xu Q."/>
            <person name="Chen L.J."/>
            <person name="Yoshida K."/>
            <person name="Fujiwara S."/>
            <person name="Wang Z.W."/>
            <person name="Zhang Y.Q."/>
            <person name="Mitsuda N."/>
            <person name="Wang M."/>
            <person name="Liu G.H."/>
            <person name="Pecoraro L."/>
            <person name="Huang H.X."/>
            <person name="Xiao X.J."/>
            <person name="Lin M."/>
            <person name="Wu X.Y."/>
            <person name="Wu W.L."/>
            <person name="Chen Y.Y."/>
            <person name="Chang S.B."/>
            <person name="Sakamoto S."/>
            <person name="Ohme-Takagi M."/>
            <person name="Yagi M."/>
            <person name="Zeng S.J."/>
            <person name="Shen C.Y."/>
            <person name="Yeh C.M."/>
            <person name="Luo Y.B."/>
            <person name="Tsai W.C."/>
            <person name="Van de Peer Y."/>
            <person name="Liu Z.J."/>
        </authorList>
    </citation>
    <scope>NUCLEOTIDE SEQUENCE [LARGE SCALE GENOMIC DNA]</scope>
    <source>
        <tissue evidence="1">The whole plant</tissue>
    </source>
</reference>